<keyword evidence="2 5" id="KW-0547">Nucleotide-binding</keyword>
<evidence type="ECO:0000256" key="4">
    <source>
        <dbReference type="ARBA" id="ARBA00022840"/>
    </source>
</evidence>
<dbReference type="RefSeq" id="WP_181234531.1">
    <property type="nucleotide sequence ID" value="NZ_PVNL01000139.1"/>
</dbReference>
<dbReference type="EMBL" id="PVNL01000139">
    <property type="protein sequence ID" value="PRP94862.1"/>
    <property type="molecule type" value="Genomic_DNA"/>
</dbReference>
<evidence type="ECO:0000256" key="5">
    <source>
        <dbReference type="PROSITE-ProRule" id="PRU10141"/>
    </source>
</evidence>
<dbReference type="GO" id="GO:0005524">
    <property type="term" value="F:ATP binding"/>
    <property type="evidence" value="ECO:0007669"/>
    <property type="project" value="UniProtKB-UniRule"/>
</dbReference>
<evidence type="ECO:0000256" key="6">
    <source>
        <dbReference type="SAM" id="MobiDB-lite"/>
    </source>
</evidence>
<dbReference type="Pfam" id="PF00069">
    <property type="entry name" value="Pkinase"/>
    <property type="match status" value="1"/>
</dbReference>
<feature type="region of interest" description="Disordered" evidence="6">
    <location>
        <begin position="1"/>
        <end position="23"/>
    </location>
</feature>
<dbReference type="PROSITE" id="PS00108">
    <property type="entry name" value="PROTEIN_KINASE_ST"/>
    <property type="match status" value="1"/>
</dbReference>
<dbReference type="SMART" id="SM00220">
    <property type="entry name" value="S_TKc"/>
    <property type="match status" value="1"/>
</dbReference>
<dbReference type="GO" id="GO:0004674">
    <property type="term" value="F:protein serine/threonine kinase activity"/>
    <property type="evidence" value="ECO:0007669"/>
    <property type="project" value="UniProtKB-EC"/>
</dbReference>
<proteinExistence type="predicted"/>
<keyword evidence="7" id="KW-1133">Transmembrane helix</keyword>
<comment type="caution">
    <text evidence="9">The sequence shown here is derived from an EMBL/GenBank/DDBJ whole genome shotgun (WGS) entry which is preliminary data.</text>
</comment>
<organism evidence="9 10">
    <name type="scientific">Enhygromyxa salina</name>
    <dbReference type="NCBI Taxonomy" id="215803"/>
    <lineage>
        <taxon>Bacteria</taxon>
        <taxon>Pseudomonadati</taxon>
        <taxon>Myxococcota</taxon>
        <taxon>Polyangia</taxon>
        <taxon>Nannocystales</taxon>
        <taxon>Nannocystaceae</taxon>
        <taxon>Enhygromyxa</taxon>
    </lineage>
</organism>
<evidence type="ECO:0000256" key="3">
    <source>
        <dbReference type="ARBA" id="ARBA00022777"/>
    </source>
</evidence>
<keyword evidence="1 9" id="KW-0808">Transferase</keyword>
<dbReference type="InterPro" id="IPR000719">
    <property type="entry name" value="Prot_kinase_dom"/>
</dbReference>
<keyword evidence="3 9" id="KW-0418">Kinase</keyword>
<evidence type="ECO:0000313" key="10">
    <source>
        <dbReference type="Proteomes" id="UP000238823"/>
    </source>
</evidence>
<dbReference type="AlphaFoldDB" id="A0A2S9XPS6"/>
<dbReference type="InterPro" id="IPR017441">
    <property type="entry name" value="Protein_kinase_ATP_BS"/>
</dbReference>
<evidence type="ECO:0000256" key="1">
    <source>
        <dbReference type="ARBA" id="ARBA00022679"/>
    </source>
</evidence>
<keyword evidence="7" id="KW-0472">Membrane</keyword>
<name>A0A2S9XPS6_9BACT</name>
<dbReference type="Gene3D" id="1.10.510.10">
    <property type="entry name" value="Transferase(Phosphotransferase) domain 1"/>
    <property type="match status" value="1"/>
</dbReference>
<feature type="region of interest" description="Disordered" evidence="6">
    <location>
        <begin position="41"/>
        <end position="65"/>
    </location>
</feature>
<sequence>MTVRETVAYPPTSAGRASSAPQTEAATLFATNTQQTLVADHAASPNSTQETLLAEGTGPASTTQETLVAGGQSGQGQTLGQTLGPTSLGPTRGHATVLPDVRSEGDRLIIVPRDQTRYENDKLLGRGGMGEVKLAHDHDIGRKVAVKRLLDDTNPHAVARFIDEVRTVGSLEHPNIVPIHDVGVDEDGSLFFVMKYVEGETLSSIIQKLAAGDAAYHKRYGFEARLDLFAGLLRALQYAHSQGLVHRDVKPENIMVGRYGEVVLMDWGIAHPMRSQEQLGRNLAALDRASTETVDGAVVGTPQYMSPEQASGQVAELDGRSDLYSAFVVLYELLTLVPYVKLEPTAMQTVLAAEERSLVAGLDPNFDNPHQAAVPIELRHFLRDGLAHAKDQRFAGALEAIETLEHVRGGDFAVCCPVTFMKANNTKMGRFMDRHPGGSMMFATMSALAFLGGLAGWVMWAIG</sequence>
<evidence type="ECO:0000259" key="8">
    <source>
        <dbReference type="PROSITE" id="PS50011"/>
    </source>
</evidence>
<evidence type="ECO:0000256" key="7">
    <source>
        <dbReference type="SAM" id="Phobius"/>
    </source>
</evidence>
<dbReference type="PANTHER" id="PTHR43289:SF6">
    <property type="entry name" value="SERINE_THREONINE-PROTEIN KINASE NEKL-3"/>
    <property type="match status" value="1"/>
</dbReference>
<gene>
    <name evidence="9" type="primary">pknD_9</name>
    <name evidence="9" type="ORF">ENSA7_76850</name>
</gene>
<dbReference type="Gene3D" id="3.30.200.20">
    <property type="entry name" value="Phosphorylase Kinase, domain 1"/>
    <property type="match status" value="1"/>
</dbReference>
<evidence type="ECO:0000256" key="2">
    <source>
        <dbReference type="ARBA" id="ARBA00022741"/>
    </source>
</evidence>
<dbReference type="Proteomes" id="UP000238823">
    <property type="component" value="Unassembled WGS sequence"/>
</dbReference>
<keyword evidence="7" id="KW-0812">Transmembrane</keyword>
<keyword evidence="4 5" id="KW-0067">ATP-binding</keyword>
<dbReference type="InterPro" id="IPR011009">
    <property type="entry name" value="Kinase-like_dom_sf"/>
</dbReference>
<dbReference type="InterPro" id="IPR008271">
    <property type="entry name" value="Ser/Thr_kinase_AS"/>
</dbReference>
<feature type="binding site" evidence="5">
    <location>
        <position position="147"/>
    </location>
    <ligand>
        <name>ATP</name>
        <dbReference type="ChEBI" id="CHEBI:30616"/>
    </ligand>
</feature>
<dbReference type="PROSITE" id="PS00107">
    <property type="entry name" value="PROTEIN_KINASE_ATP"/>
    <property type="match status" value="1"/>
</dbReference>
<dbReference type="PANTHER" id="PTHR43289">
    <property type="entry name" value="MITOGEN-ACTIVATED PROTEIN KINASE KINASE KINASE 20-RELATED"/>
    <property type="match status" value="1"/>
</dbReference>
<evidence type="ECO:0000313" key="9">
    <source>
        <dbReference type="EMBL" id="PRP94862.1"/>
    </source>
</evidence>
<protein>
    <submittedName>
        <fullName evidence="9">Serine/threonine-protein kinase PknD</fullName>
        <ecNumber evidence="9">2.7.11.1</ecNumber>
    </submittedName>
</protein>
<dbReference type="EC" id="2.7.11.1" evidence="9"/>
<feature type="domain" description="Protein kinase" evidence="8">
    <location>
        <begin position="118"/>
        <end position="409"/>
    </location>
</feature>
<dbReference type="SUPFAM" id="SSF56112">
    <property type="entry name" value="Protein kinase-like (PK-like)"/>
    <property type="match status" value="1"/>
</dbReference>
<dbReference type="PROSITE" id="PS50011">
    <property type="entry name" value="PROTEIN_KINASE_DOM"/>
    <property type="match status" value="1"/>
</dbReference>
<feature type="transmembrane region" description="Helical" evidence="7">
    <location>
        <begin position="440"/>
        <end position="462"/>
    </location>
</feature>
<dbReference type="CDD" id="cd14014">
    <property type="entry name" value="STKc_PknB_like"/>
    <property type="match status" value="1"/>
</dbReference>
<accession>A0A2S9XPS6</accession>
<reference evidence="9 10" key="1">
    <citation type="submission" date="2018-03" db="EMBL/GenBank/DDBJ databases">
        <title>Draft Genome Sequences of the Obligatory Marine Myxobacteria Enhygromyxa salina SWB007.</title>
        <authorList>
            <person name="Poehlein A."/>
            <person name="Moghaddam J.A."/>
            <person name="Harms H."/>
            <person name="Alanjari M."/>
            <person name="Koenig G.M."/>
            <person name="Daniel R."/>
            <person name="Schaeberle T.F."/>
        </authorList>
    </citation>
    <scope>NUCLEOTIDE SEQUENCE [LARGE SCALE GENOMIC DNA]</scope>
    <source>
        <strain evidence="9 10">SWB007</strain>
    </source>
</reference>